<evidence type="ECO:0000313" key="4">
    <source>
        <dbReference type="EMBL" id="ACM22269.1"/>
    </source>
</evidence>
<dbReference type="PIRSF" id="PIRSF000390">
    <property type="entry name" value="PLP_StrS"/>
    <property type="match status" value="1"/>
</dbReference>
<dbReference type="InterPro" id="IPR015421">
    <property type="entry name" value="PyrdxlP-dep_Trfase_major"/>
</dbReference>
<evidence type="ECO:0000313" key="5">
    <source>
        <dbReference type="Proteomes" id="UP000000445"/>
    </source>
</evidence>
<name>B9KB73_THENN</name>
<dbReference type="Proteomes" id="UP000000445">
    <property type="component" value="Chromosome"/>
</dbReference>
<dbReference type="AlphaFoldDB" id="B9KB73"/>
<dbReference type="GO" id="GO:0008483">
    <property type="term" value="F:transaminase activity"/>
    <property type="evidence" value="ECO:0007669"/>
    <property type="project" value="TreeGrafter"/>
</dbReference>
<keyword evidence="5" id="KW-1185">Reference proteome</keyword>
<evidence type="ECO:0000256" key="2">
    <source>
        <dbReference type="PIRSR" id="PIRSR000390-2"/>
    </source>
</evidence>
<dbReference type="eggNOG" id="COG0399">
    <property type="taxonomic scope" value="Bacteria"/>
</dbReference>
<feature type="modified residue" description="N6-(pyridoxal phosphate)lysine" evidence="2">
    <location>
        <position position="197"/>
    </location>
</feature>
<protein>
    <submittedName>
        <fullName evidence="4">Lipopolysaccharide biosynthesis protein</fullName>
    </submittedName>
</protein>
<dbReference type="InterPro" id="IPR000653">
    <property type="entry name" value="DegT/StrS_aminotransferase"/>
</dbReference>
<dbReference type="PANTHER" id="PTHR30244">
    <property type="entry name" value="TRANSAMINASE"/>
    <property type="match status" value="1"/>
</dbReference>
<organism evidence="4 5">
    <name type="scientific">Thermotoga neapolitana (strain ATCC 49049 / DSM 4359 / NBRC 107923 / NS-E)</name>
    <dbReference type="NCBI Taxonomy" id="309803"/>
    <lineage>
        <taxon>Bacteria</taxon>
        <taxon>Thermotogati</taxon>
        <taxon>Thermotogota</taxon>
        <taxon>Thermotogae</taxon>
        <taxon>Thermotogales</taxon>
        <taxon>Thermotogaceae</taxon>
        <taxon>Thermotoga</taxon>
    </lineage>
</organism>
<gene>
    <name evidence="4" type="ordered locus">CTN_0093</name>
</gene>
<dbReference type="PANTHER" id="PTHR30244:SF39">
    <property type="entry name" value="BLR3650 PROTEIN"/>
    <property type="match status" value="1"/>
</dbReference>
<comment type="similarity">
    <text evidence="3">Belongs to the DegT/DnrJ/EryC1 family.</text>
</comment>
<dbReference type="InterPro" id="IPR015424">
    <property type="entry name" value="PyrdxlP-dep_Trfase"/>
</dbReference>
<dbReference type="Gene3D" id="3.90.1150.10">
    <property type="entry name" value="Aspartate Aminotransferase, domain 1"/>
    <property type="match status" value="1"/>
</dbReference>
<dbReference type="CDD" id="cd00616">
    <property type="entry name" value="AHBA_syn"/>
    <property type="match status" value="1"/>
</dbReference>
<sequence>MRRMIPLSRPDITEEDIEEVVEVLKSGRLSLGDHTRKFGEVVAQYVGAKYGWPVSSGTAALHLILESLDVKEGDIVLVPSFTFIASVNVILMKKAIPVFVDVDRRTLNVSSETLEDAIKRCLKGFKQGDVHIKGVPGFFMAVDVFGHPLDWDGVLEVCSRYGITVIEDSCEALGSEYKGKKTGTFGVAGAFAFYPNKQITTGEGGVVVTDSEQIFTLVKSMSNQGRGEDEKWLYHVRFGYNYRIDEMSAALGLSQMERIDRILEKRSEAADRYSKMLKDLPWVQVPVVEEYVTRMSWFVYVIRLNGPDRDRVMKYMEEKGVQVRNYFHPVHLQPFYEKTFGNMRGLLPVTEEESKKTLALPFFTNISPKEQERVVEILEEAVERVG</sequence>
<accession>B9KB73</accession>
<evidence type="ECO:0000256" key="1">
    <source>
        <dbReference type="PIRSR" id="PIRSR000390-1"/>
    </source>
</evidence>
<evidence type="ECO:0000256" key="3">
    <source>
        <dbReference type="RuleBase" id="RU004508"/>
    </source>
</evidence>
<keyword evidence="2 3" id="KW-0663">Pyridoxal phosphate</keyword>
<dbReference type="KEGG" id="tna:CTN_0093"/>
<dbReference type="EMBL" id="CP000916">
    <property type="protein sequence ID" value="ACM22269.1"/>
    <property type="molecule type" value="Genomic_DNA"/>
</dbReference>
<reference evidence="4 5" key="1">
    <citation type="journal article" date="2009" name="Biosci. Biotechnol. Biochem.">
        <title>WeGAS: a web-based microbial genome annotation system.</title>
        <authorList>
            <person name="Lee D."/>
            <person name="Seo H."/>
            <person name="Park C."/>
            <person name="Park K."/>
        </authorList>
    </citation>
    <scope>NUCLEOTIDE SEQUENCE [LARGE SCALE GENOMIC DNA]</scope>
    <source>
        <strain evidence="5">ATCC 49049 / DSM 4359 / NBRC 107923 / NS-E</strain>
    </source>
</reference>
<dbReference type="HOGENOM" id="CLU_033332_2_1_0"/>
<dbReference type="SUPFAM" id="SSF53383">
    <property type="entry name" value="PLP-dependent transferases"/>
    <property type="match status" value="1"/>
</dbReference>
<dbReference type="GO" id="GO:0030170">
    <property type="term" value="F:pyridoxal phosphate binding"/>
    <property type="evidence" value="ECO:0007669"/>
    <property type="project" value="TreeGrafter"/>
</dbReference>
<dbReference type="InterPro" id="IPR015422">
    <property type="entry name" value="PyrdxlP-dep_Trfase_small"/>
</dbReference>
<dbReference type="Gene3D" id="3.40.640.10">
    <property type="entry name" value="Type I PLP-dependent aspartate aminotransferase-like (Major domain)"/>
    <property type="match status" value="1"/>
</dbReference>
<feature type="active site" description="Proton acceptor" evidence="1">
    <location>
        <position position="197"/>
    </location>
</feature>
<proteinExistence type="inferred from homology"/>
<dbReference type="Pfam" id="PF01041">
    <property type="entry name" value="DegT_DnrJ_EryC1"/>
    <property type="match status" value="1"/>
</dbReference>
<dbReference type="STRING" id="309803.CTN_0093"/>
<dbReference type="GO" id="GO:0000271">
    <property type="term" value="P:polysaccharide biosynthetic process"/>
    <property type="evidence" value="ECO:0007669"/>
    <property type="project" value="TreeGrafter"/>
</dbReference>